<comment type="caution">
    <text evidence="1">The sequence shown here is derived from an EMBL/GenBank/DDBJ whole genome shotgun (WGS) entry which is preliminary data.</text>
</comment>
<reference evidence="1 2" key="1">
    <citation type="journal article" date="2020" name="Genomics">
        <title>Complete, high-quality genomes from long-read metagenomic sequencing of two wolf lichen thalli reveals enigmatic genome architecture.</title>
        <authorList>
            <person name="McKenzie S.K."/>
            <person name="Walston R.F."/>
            <person name="Allen J.L."/>
        </authorList>
    </citation>
    <scope>NUCLEOTIDE SEQUENCE [LARGE SCALE GENOMIC DNA]</scope>
    <source>
        <strain evidence="1">WasteWater2</strain>
    </source>
</reference>
<evidence type="ECO:0000313" key="1">
    <source>
        <dbReference type="EMBL" id="KAF6236953.1"/>
    </source>
</evidence>
<dbReference type="AlphaFoldDB" id="A0A8H6FYA0"/>
<accession>A0A8H6FYA0</accession>
<evidence type="ECO:0000313" key="2">
    <source>
        <dbReference type="Proteomes" id="UP000578531"/>
    </source>
</evidence>
<keyword evidence="2" id="KW-1185">Reference proteome</keyword>
<protein>
    <submittedName>
        <fullName evidence="1">Uncharacterized protein</fullName>
    </submittedName>
</protein>
<dbReference type="RefSeq" id="XP_037166285.1">
    <property type="nucleotide sequence ID" value="XM_037306750.1"/>
</dbReference>
<dbReference type="Proteomes" id="UP000578531">
    <property type="component" value="Unassembled WGS sequence"/>
</dbReference>
<gene>
    <name evidence="1" type="ORF">HO173_004832</name>
</gene>
<proteinExistence type="predicted"/>
<dbReference type="GeneID" id="59286496"/>
<name>A0A8H6FYA0_9LECA</name>
<dbReference type="EMBL" id="JACCJC010000016">
    <property type="protein sequence ID" value="KAF6236953.1"/>
    <property type="molecule type" value="Genomic_DNA"/>
</dbReference>
<sequence length="52" mass="5819">MIVAYLLNPKRELGISLFRSSEEKVNEWVSLGAANVEADLITPDIRPLKSAY</sequence>
<organism evidence="1 2">
    <name type="scientific">Letharia columbiana</name>
    <dbReference type="NCBI Taxonomy" id="112416"/>
    <lineage>
        <taxon>Eukaryota</taxon>
        <taxon>Fungi</taxon>
        <taxon>Dikarya</taxon>
        <taxon>Ascomycota</taxon>
        <taxon>Pezizomycotina</taxon>
        <taxon>Lecanoromycetes</taxon>
        <taxon>OSLEUM clade</taxon>
        <taxon>Lecanoromycetidae</taxon>
        <taxon>Lecanorales</taxon>
        <taxon>Lecanorineae</taxon>
        <taxon>Parmeliaceae</taxon>
        <taxon>Letharia</taxon>
    </lineage>
</organism>